<keyword evidence="1" id="KW-0472">Membrane</keyword>
<evidence type="ECO:0000313" key="2">
    <source>
        <dbReference type="EMBL" id="KAA8533130.1"/>
    </source>
</evidence>
<reference evidence="2 3" key="1">
    <citation type="submission" date="2019-09" db="EMBL/GenBank/DDBJ databases">
        <title>A chromosome-level genome assembly of the Chinese tupelo Nyssa sinensis.</title>
        <authorList>
            <person name="Yang X."/>
            <person name="Kang M."/>
            <person name="Yang Y."/>
            <person name="Xiong H."/>
            <person name="Wang M."/>
            <person name="Zhang Z."/>
            <person name="Wang Z."/>
            <person name="Wu H."/>
            <person name="Ma T."/>
            <person name="Liu J."/>
            <person name="Xi Z."/>
        </authorList>
    </citation>
    <scope>NUCLEOTIDE SEQUENCE [LARGE SCALE GENOMIC DNA]</scope>
    <source>
        <strain evidence="2">J267</strain>
        <tissue evidence="2">Leaf</tissue>
    </source>
</reference>
<proteinExistence type="predicted"/>
<sequence>MWTPFFALACSIQRTETMEVDFWLKWQHFASYCLVHETWLCTVFCAIFCNKASDPKLFIGIWPTVSSCRSTSYRRKCVVICPRKSTDGYFTALLRLNHTKAQEGSFMAMLKILHSSHWWVGLDYHVAVCLIEKEHHHQCHSERWFIKPSKKARFKGPFITSLYALFLSTCTLSGLICSFYSTASKVLGVDCRVERECCDLCFGGFIWDSGTRTVGLYYQR</sequence>
<evidence type="ECO:0000313" key="3">
    <source>
        <dbReference type="Proteomes" id="UP000325577"/>
    </source>
</evidence>
<accession>A0A5J5ARF2</accession>
<keyword evidence="1" id="KW-1133">Transmembrane helix</keyword>
<dbReference type="Proteomes" id="UP000325577">
    <property type="component" value="Linkage Group LG19"/>
</dbReference>
<organism evidence="2 3">
    <name type="scientific">Nyssa sinensis</name>
    <dbReference type="NCBI Taxonomy" id="561372"/>
    <lineage>
        <taxon>Eukaryota</taxon>
        <taxon>Viridiplantae</taxon>
        <taxon>Streptophyta</taxon>
        <taxon>Embryophyta</taxon>
        <taxon>Tracheophyta</taxon>
        <taxon>Spermatophyta</taxon>
        <taxon>Magnoliopsida</taxon>
        <taxon>eudicotyledons</taxon>
        <taxon>Gunneridae</taxon>
        <taxon>Pentapetalae</taxon>
        <taxon>asterids</taxon>
        <taxon>Cornales</taxon>
        <taxon>Nyssaceae</taxon>
        <taxon>Nyssa</taxon>
    </lineage>
</organism>
<dbReference type="EMBL" id="CM018042">
    <property type="protein sequence ID" value="KAA8533130.1"/>
    <property type="molecule type" value="Genomic_DNA"/>
</dbReference>
<protein>
    <submittedName>
        <fullName evidence="2">Uncharacterized protein</fullName>
    </submittedName>
</protein>
<name>A0A5J5ARF2_9ASTE</name>
<keyword evidence="1" id="KW-0812">Transmembrane</keyword>
<feature type="transmembrane region" description="Helical" evidence="1">
    <location>
        <begin position="158"/>
        <end position="181"/>
    </location>
</feature>
<keyword evidence="3" id="KW-1185">Reference proteome</keyword>
<dbReference type="AlphaFoldDB" id="A0A5J5ARF2"/>
<evidence type="ECO:0000256" key="1">
    <source>
        <dbReference type="SAM" id="Phobius"/>
    </source>
</evidence>
<gene>
    <name evidence="2" type="ORF">F0562_033337</name>
</gene>